<accession>A0A8J6EZ58</accession>
<organism evidence="2 3">
    <name type="scientific">Eleutherodactylus coqui</name>
    <name type="common">Puerto Rican coqui</name>
    <dbReference type="NCBI Taxonomy" id="57060"/>
    <lineage>
        <taxon>Eukaryota</taxon>
        <taxon>Metazoa</taxon>
        <taxon>Chordata</taxon>
        <taxon>Craniata</taxon>
        <taxon>Vertebrata</taxon>
        <taxon>Euteleostomi</taxon>
        <taxon>Amphibia</taxon>
        <taxon>Batrachia</taxon>
        <taxon>Anura</taxon>
        <taxon>Neobatrachia</taxon>
        <taxon>Hyloidea</taxon>
        <taxon>Eleutherodactylidae</taxon>
        <taxon>Eleutherodactylinae</taxon>
        <taxon>Eleutherodactylus</taxon>
        <taxon>Eleutherodactylus</taxon>
    </lineage>
</organism>
<evidence type="ECO:0000256" key="1">
    <source>
        <dbReference type="SAM" id="MobiDB-lite"/>
    </source>
</evidence>
<feature type="compositionally biased region" description="Basic and acidic residues" evidence="1">
    <location>
        <begin position="478"/>
        <end position="487"/>
    </location>
</feature>
<evidence type="ECO:0000313" key="3">
    <source>
        <dbReference type="Proteomes" id="UP000770717"/>
    </source>
</evidence>
<feature type="compositionally biased region" description="Basic and acidic residues" evidence="1">
    <location>
        <begin position="108"/>
        <end position="127"/>
    </location>
</feature>
<feature type="compositionally biased region" description="Basic and acidic residues" evidence="1">
    <location>
        <begin position="270"/>
        <end position="282"/>
    </location>
</feature>
<protein>
    <submittedName>
        <fullName evidence="2">Uncharacterized protein</fullName>
    </submittedName>
</protein>
<dbReference type="Proteomes" id="UP000770717">
    <property type="component" value="Unassembled WGS sequence"/>
</dbReference>
<dbReference type="EMBL" id="WNTK01000009">
    <property type="protein sequence ID" value="KAG9477700.1"/>
    <property type="molecule type" value="Genomic_DNA"/>
</dbReference>
<dbReference type="AlphaFoldDB" id="A0A8J6EZ58"/>
<keyword evidence="3" id="KW-1185">Reference proteome</keyword>
<feature type="region of interest" description="Disordered" evidence="1">
    <location>
        <begin position="423"/>
        <end position="487"/>
    </location>
</feature>
<feature type="compositionally biased region" description="Basic and acidic residues" evidence="1">
    <location>
        <begin position="434"/>
        <end position="446"/>
    </location>
</feature>
<feature type="compositionally biased region" description="Polar residues" evidence="1">
    <location>
        <begin position="148"/>
        <end position="161"/>
    </location>
</feature>
<reference evidence="2" key="1">
    <citation type="thesis" date="2020" institute="ProQuest LLC" country="789 East Eisenhower Parkway, Ann Arbor, MI, USA">
        <title>Comparative Genomics and Chromosome Evolution.</title>
        <authorList>
            <person name="Mudd A.B."/>
        </authorList>
    </citation>
    <scope>NUCLEOTIDE SEQUENCE</scope>
    <source>
        <strain evidence="2">HN-11 Male</strain>
        <tissue evidence="2">Kidney and liver</tissue>
    </source>
</reference>
<name>A0A8J6EZ58_ELECQ</name>
<gene>
    <name evidence="2" type="ORF">GDO78_012945</name>
</gene>
<feature type="region of interest" description="Disordered" evidence="1">
    <location>
        <begin position="34"/>
        <end position="177"/>
    </location>
</feature>
<feature type="compositionally biased region" description="Acidic residues" evidence="1">
    <location>
        <begin position="423"/>
        <end position="433"/>
    </location>
</feature>
<comment type="caution">
    <text evidence="2">The sequence shown here is derived from an EMBL/GenBank/DDBJ whole genome shotgun (WGS) entry which is preliminary data.</text>
</comment>
<evidence type="ECO:0000313" key="2">
    <source>
        <dbReference type="EMBL" id="KAG9477700.1"/>
    </source>
</evidence>
<feature type="compositionally biased region" description="Acidic residues" evidence="1">
    <location>
        <begin position="260"/>
        <end position="269"/>
    </location>
</feature>
<proteinExistence type="predicted"/>
<feature type="region of interest" description="Disordered" evidence="1">
    <location>
        <begin position="260"/>
        <end position="315"/>
    </location>
</feature>
<sequence length="487" mass="52544">MSASVEDLLAKIRAEALVRGVDWLRETMAEALEDKGAAADTEDAQPCAKRVRPLEHRSPSPVPRTRCRVSSPDRDPPGAATGQCPASEGLHPGRNLFRSDSDLNTVNEAHDEDLRTSTDAPLQRDADSGPSNAVAVTVSVVDDESNDDQNYTSPLADSQPDQELAAQLPDNGSSGRVPITAHANRTVKEPDAVRIERLLQSCSAAASLDQQHAPKPVSRSAPDNEITCVEDLLAKFQAEALVRGLDWLQDTVAEILEDEGAAADTDDAQPCDKKVRPLEHRSPSPVSRTRCRVSSPDKDPPGVATGQCPASEGLHPGRNLFSSVSDLLDVNNTDNNEDSRTSFDTTFTRSFQSDCDMKSFKNMSDCEDEESSTSSDSSFEWAATAPDNDITSVEDLLVKFRAEALVRGLDWLQDTVAEILEDEGAAADTDDAQPCDKRIRPLEHRSPSPVPRTQCRVSSPDRDPSGAATGQCPASEGLHPEKNPFSS</sequence>